<dbReference type="Proteomes" id="UP000595437">
    <property type="component" value="Chromosome 4"/>
</dbReference>
<feature type="non-terminal residue" evidence="1">
    <location>
        <position position="1"/>
    </location>
</feature>
<reference evidence="2" key="1">
    <citation type="submission" date="2021-01" db="EMBL/GenBank/DDBJ databases">
        <title>Caligus Genome Assembly.</title>
        <authorList>
            <person name="Gallardo-Escarate C."/>
        </authorList>
    </citation>
    <scope>NUCLEOTIDE SEQUENCE [LARGE SCALE GENOMIC DNA]</scope>
</reference>
<dbReference type="OrthoDB" id="66369at2759"/>
<evidence type="ECO:0000313" key="2">
    <source>
        <dbReference type="Proteomes" id="UP000595437"/>
    </source>
</evidence>
<dbReference type="EMBL" id="CP045893">
    <property type="protein sequence ID" value="QQP53996.1"/>
    <property type="molecule type" value="Genomic_DNA"/>
</dbReference>
<evidence type="ECO:0000313" key="1">
    <source>
        <dbReference type="EMBL" id="QQP53996.1"/>
    </source>
</evidence>
<organism evidence="1 2">
    <name type="scientific">Caligus rogercresseyi</name>
    <name type="common">Sea louse</name>
    <dbReference type="NCBI Taxonomy" id="217165"/>
    <lineage>
        <taxon>Eukaryota</taxon>
        <taxon>Metazoa</taxon>
        <taxon>Ecdysozoa</taxon>
        <taxon>Arthropoda</taxon>
        <taxon>Crustacea</taxon>
        <taxon>Multicrustacea</taxon>
        <taxon>Hexanauplia</taxon>
        <taxon>Copepoda</taxon>
        <taxon>Siphonostomatoida</taxon>
        <taxon>Caligidae</taxon>
        <taxon>Caligus</taxon>
    </lineage>
</organism>
<keyword evidence="2" id="KW-1185">Reference proteome</keyword>
<name>A0A7T8KDS5_CALRO</name>
<proteinExistence type="predicted"/>
<sequence>DHKKRAKYRFASKTLMRILPEELKKDIEGLIANKTMTLDLYEILGQCTWGQGKSL</sequence>
<accession>A0A7T8KDS5</accession>
<gene>
    <name evidence="1" type="ORF">FKW44_006665</name>
</gene>
<protein>
    <submittedName>
        <fullName evidence="1">Uncharacterized protein</fullName>
    </submittedName>
</protein>
<dbReference type="AlphaFoldDB" id="A0A7T8KDS5"/>